<dbReference type="PROSITE" id="PS01075">
    <property type="entry name" value="ACETATE_KINASE_1"/>
    <property type="match status" value="1"/>
</dbReference>
<dbReference type="GO" id="GO:0047761">
    <property type="term" value="F:butyrate kinase activity"/>
    <property type="evidence" value="ECO:0007669"/>
    <property type="project" value="UniProtKB-UniRule"/>
</dbReference>
<dbReference type="InterPro" id="IPR023865">
    <property type="entry name" value="Aliphatic_acid_kinase_CS"/>
</dbReference>
<proteinExistence type="inferred from homology"/>
<evidence type="ECO:0000256" key="9">
    <source>
        <dbReference type="HAMAP-Rule" id="MF_00542"/>
    </source>
</evidence>
<dbReference type="NCBIfam" id="NF002834">
    <property type="entry name" value="PRK03011.1-5"/>
    <property type="match status" value="1"/>
</dbReference>
<dbReference type="HAMAP" id="MF_00542">
    <property type="entry name" value="Butyrate_kinase"/>
    <property type="match status" value="1"/>
</dbReference>
<dbReference type="AlphaFoldDB" id="A0A9D5JZI7"/>
<dbReference type="NCBIfam" id="TIGR02707">
    <property type="entry name" value="butyr_kinase"/>
    <property type="match status" value="1"/>
</dbReference>
<dbReference type="GO" id="GO:0005524">
    <property type="term" value="F:ATP binding"/>
    <property type="evidence" value="ECO:0007669"/>
    <property type="project" value="UniProtKB-KW"/>
</dbReference>
<evidence type="ECO:0000256" key="3">
    <source>
        <dbReference type="ARBA" id="ARBA00022490"/>
    </source>
</evidence>
<dbReference type="GO" id="GO:0006083">
    <property type="term" value="P:acetate metabolic process"/>
    <property type="evidence" value="ECO:0007669"/>
    <property type="project" value="TreeGrafter"/>
</dbReference>
<keyword evidence="5 9" id="KW-0547">Nucleotide-binding</keyword>
<dbReference type="PROSITE" id="PS01076">
    <property type="entry name" value="ACETATE_KINASE_2"/>
    <property type="match status" value="1"/>
</dbReference>
<protein>
    <recommendedName>
        <fullName evidence="9">Probable butyrate kinase</fullName>
        <shortName evidence="9">BK</shortName>
        <ecNumber evidence="9">2.7.2.7</ecNumber>
    </recommendedName>
    <alternativeName>
        <fullName evidence="9">Branched-chain carboxylic acid kinase</fullName>
    </alternativeName>
</protein>
<dbReference type="EC" id="2.7.2.7" evidence="9"/>
<evidence type="ECO:0000313" key="11">
    <source>
        <dbReference type="EMBL" id="MBD3327094.1"/>
    </source>
</evidence>
<dbReference type="GO" id="GO:0008776">
    <property type="term" value="F:acetate kinase activity"/>
    <property type="evidence" value="ECO:0007669"/>
    <property type="project" value="TreeGrafter"/>
</dbReference>
<gene>
    <name evidence="9 11" type="primary">buk</name>
    <name evidence="11" type="ORF">GF339_21080</name>
</gene>
<evidence type="ECO:0000256" key="5">
    <source>
        <dbReference type="ARBA" id="ARBA00022741"/>
    </source>
</evidence>
<evidence type="ECO:0000256" key="1">
    <source>
        <dbReference type="ARBA" id="ARBA00004496"/>
    </source>
</evidence>
<evidence type="ECO:0000256" key="4">
    <source>
        <dbReference type="ARBA" id="ARBA00022679"/>
    </source>
</evidence>
<dbReference type="PRINTS" id="PR00471">
    <property type="entry name" value="ACETATEKNASE"/>
</dbReference>
<keyword evidence="4 9" id="KW-0808">Transferase</keyword>
<dbReference type="Pfam" id="PF00871">
    <property type="entry name" value="Acetate_kinase"/>
    <property type="match status" value="1"/>
</dbReference>
<organism evidence="11 12">
    <name type="scientific">candidate division KSB3 bacterium</name>
    <dbReference type="NCBI Taxonomy" id="2044937"/>
    <lineage>
        <taxon>Bacteria</taxon>
        <taxon>candidate division KSB3</taxon>
    </lineage>
</organism>
<keyword evidence="3 9" id="KW-0963">Cytoplasm</keyword>
<reference evidence="11" key="1">
    <citation type="submission" date="2019-11" db="EMBL/GenBank/DDBJ databases">
        <title>Microbial mats filling the niche in hypersaline microbial mats.</title>
        <authorList>
            <person name="Wong H.L."/>
            <person name="Macleod F.I."/>
            <person name="White R.A. III"/>
            <person name="Burns B.P."/>
        </authorList>
    </citation>
    <scope>NUCLEOTIDE SEQUENCE</scope>
    <source>
        <strain evidence="11">Rbin_158</strain>
    </source>
</reference>
<evidence type="ECO:0000256" key="7">
    <source>
        <dbReference type="ARBA" id="ARBA00022840"/>
    </source>
</evidence>
<evidence type="ECO:0000256" key="2">
    <source>
        <dbReference type="ARBA" id="ARBA00008748"/>
    </source>
</evidence>
<dbReference type="SUPFAM" id="SSF53067">
    <property type="entry name" value="Actin-like ATPase domain"/>
    <property type="match status" value="2"/>
</dbReference>
<comment type="caution">
    <text evidence="11">The sequence shown here is derived from an EMBL/GenBank/DDBJ whole genome shotgun (WGS) entry which is preliminary data.</text>
</comment>
<dbReference type="PANTHER" id="PTHR21060:SF3">
    <property type="entry name" value="BUTYRATE KINASE 2-RELATED"/>
    <property type="match status" value="1"/>
</dbReference>
<comment type="catalytic activity">
    <reaction evidence="8 9">
        <text>butanoate + ATP = butanoyl phosphate + ADP</text>
        <dbReference type="Rhea" id="RHEA:13585"/>
        <dbReference type="ChEBI" id="CHEBI:17968"/>
        <dbReference type="ChEBI" id="CHEBI:30616"/>
        <dbReference type="ChEBI" id="CHEBI:58079"/>
        <dbReference type="ChEBI" id="CHEBI:456216"/>
        <dbReference type="EC" id="2.7.2.7"/>
    </reaction>
</comment>
<evidence type="ECO:0000256" key="6">
    <source>
        <dbReference type="ARBA" id="ARBA00022777"/>
    </source>
</evidence>
<dbReference type="PANTHER" id="PTHR21060">
    <property type="entry name" value="ACETATE KINASE"/>
    <property type="match status" value="1"/>
</dbReference>
<dbReference type="EMBL" id="WJJP01000685">
    <property type="protein sequence ID" value="MBD3327094.1"/>
    <property type="molecule type" value="Genomic_DNA"/>
</dbReference>
<dbReference type="InterPro" id="IPR000890">
    <property type="entry name" value="Aliphatic_acid_kin_short-chain"/>
</dbReference>
<dbReference type="CDD" id="cd24011">
    <property type="entry name" value="ASKHA_NBD_BK"/>
    <property type="match status" value="1"/>
</dbReference>
<comment type="similarity">
    <text evidence="2 9 10">Belongs to the acetokinase family.</text>
</comment>
<comment type="subcellular location">
    <subcellularLocation>
        <location evidence="1 9">Cytoplasm</location>
    </subcellularLocation>
</comment>
<evidence type="ECO:0000313" key="12">
    <source>
        <dbReference type="Proteomes" id="UP000649604"/>
    </source>
</evidence>
<keyword evidence="7 9" id="KW-0067">ATP-binding</keyword>
<name>A0A9D5JZI7_9BACT</name>
<dbReference type="Proteomes" id="UP000649604">
    <property type="component" value="Unassembled WGS sequence"/>
</dbReference>
<dbReference type="GO" id="GO:0005737">
    <property type="term" value="C:cytoplasm"/>
    <property type="evidence" value="ECO:0007669"/>
    <property type="project" value="UniProtKB-SubCell"/>
</dbReference>
<accession>A0A9D5JZI7</accession>
<evidence type="ECO:0000256" key="8">
    <source>
        <dbReference type="ARBA" id="ARBA00048596"/>
    </source>
</evidence>
<dbReference type="InterPro" id="IPR043129">
    <property type="entry name" value="ATPase_NBD"/>
</dbReference>
<sequence>MPRILVVNPGSTSTKVAVYEGQTCLMVQSLPHAHEQLARYAKMTDQLPFRKDLVVQVLQEHAIALDTLDAIVGRGGLLYPLEGGCYRVNDQMVADLTNAVMGEHASNLGALLARSLGDDLGKASFIVDPVVVDELCPLARYSGTPDIWRMSIFHALNQKAVARRVAKQISKPYARCRFIVAHLGGGISVGAHQGGRVIDVNNALDGDGPFSPERSGGLPAGQLARLCFSGKYSLDEIHKMIKRNGGLVAYLGTHDASEIITAIEQGDDHAKEVLEAMAYQVSKEIGALAAVLCGEVDAIILTGGLAHNDLVVDWIRRRVHFIAPVTCVPGEDEMLALYEGALAALTGVAAAKDYHGKQE</sequence>
<dbReference type="InterPro" id="IPR011245">
    <property type="entry name" value="Butyrate_kin"/>
</dbReference>
<dbReference type="Gene3D" id="3.30.420.40">
    <property type="match status" value="2"/>
</dbReference>
<keyword evidence="6 9" id="KW-0418">Kinase</keyword>
<evidence type="ECO:0000256" key="10">
    <source>
        <dbReference type="RuleBase" id="RU003835"/>
    </source>
</evidence>
<dbReference type="PIRSF" id="PIRSF036458">
    <property type="entry name" value="Butyrate_kin"/>
    <property type="match status" value="1"/>
</dbReference>